<sequence length="330" mass="37822">MSRLDNLSNHKHEVKNEMESLWARLERAEWDIDYLENSVSSTTHIEVDEHLVEKQIVDKAEKKKMQVKPTSSCTTMLSQIKSQKTVKKAGGAVGSWMKGSGDNVDNIYFFTDSTNNVLLEFANTEAFTSRHYLKKAKKVMLPFFWQGTGLHVYNDFVFFHRNGTVNEIIKYNILTNTTKSVNIEGAGHVPPYELSPYTKIDLAMDEQGLWAIFADSMGKIVLTKIDHHKMEVGQSWNTTCSRNNAEAAFVICGTLYVMYNSPSGGRSHIDCIYDTVDLIDSQEIPTLHFPKRYSSHSSVNYNPRDQSLYAWDDGYQIVYKFESRKKLEHM</sequence>
<evidence type="ECO:0000256" key="3">
    <source>
        <dbReference type="PROSITE-ProRule" id="PRU00446"/>
    </source>
</evidence>
<organism evidence="5 6">
    <name type="scientific">Eleutherodactylus coqui</name>
    <name type="common">Puerto Rican coqui</name>
    <dbReference type="NCBI Taxonomy" id="57060"/>
    <lineage>
        <taxon>Eukaryota</taxon>
        <taxon>Metazoa</taxon>
        <taxon>Chordata</taxon>
        <taxon>Craniata</taxon>
        <taxon>Vertebrata</taxon>
        <taxon>Euteleostomi</taxon>
        <taxon>Amphibia</taxon>
        <taxon>Batrachia</taxon>
        <taxon>Anura</taxon>
        <taxon>Neobatrachia</taxon>
        <taxon>Hyloidea</taxon>
        <taxon>Eleutherodactylidae</taxon>
        <taxon>Eleutherodactylinae</taxon>
        <taxon>Eleutherodactylus</taxon>
        <taxon>Eleutherodactylus</taxon>
    </lineage>
</organism>
<dbReference type="EMBL" id="WNTK01009432">
    <property type="protein sequence ID" value="KAG9462798.1"/>
    <property type="molecule type" value="Genomic_DNA"/>
</dbReference>
<evidence type="ECO:0000313" key="6">
    <source>
        <dbReference type="Proteomes" id="UP000770717"/>
    </source>
</evidence>
<dbReference type="SMART" id="SM00284">
    <property type="entry name" value="OLF"/>
    <property type="match status" value="1"/>
</dbReference>
<dbReference type="Pfam" id="PF02191">
    <property type="entry name" value="OLF"/>
    <property type="match status" value="1"/>
</dbReference>
<gene>
    <name evidence="5" type="ORF">GDO78_023101</name>
</gene>
<dbReference type="PROSITE" id="PS51132">
    <property type="entry name" value="OLF"/>
    <property type="match status" value="1"/>
</dbReference>
<keyword evidence="2" id="KW-0964">Secreted</keyword>
<comment type="caution">
    <text evidence="5">The sequence shown here is derived from an EMBL/GenBank/DDBJ whole genome shotgun (WGS) entry which is preliminary data.</text>
</comment>
<accession>A0A8J6BHP4</accession>
<keyword evidence="6" id="KW-1185">Reference proteome</keyword>
<dbReference type="GO" id="GO:0007165">
    <property type="term" value="P:signal transduction"/>
    <property type="evidence" value="ECO:0007669"/>
    <property type="project" value="TreeGrafter"/>
</dbReference>
<reference evidence="5" key="1">
    <citation type="thesis" date="2020" institute="ProQuest LLC" country="789 East Eisenhower Parkway, Ann Arbor, MI, USA">
        <title>Comparative Genomics and Chromosome Evolution.</title>
        <authorList>
            <person name="Mudd A.B."/>
        </authorList>
    </citation>
    <scope>NUCLEOTIDE SEQUENCE</scope>
    <source>
        <strain evidence="5">HN-11 Male</strain>
        <tissue evidence="5">Kidney and liver</tissue>
    </source>
</reference>
<dbReference type="InterPro" id="IPR003112">
    <property type="entry name" value="Olfac-like_dom"/>
</dbReference>
<evidence type="ECO:0000256" key="1">
    <source>
        <dbReference type="ARBA" id="ARBA00004613"/>
    </source>
</evidence>
<comment type="caution">
    <text evidence="3">Lacks conserved residue(s) required for the propagation of feature annotation.</text>
</comment>
<dbReference type="PANTHER" id="PTHR23192:SF13">
    <property type="entry name" value="OLFACTOMEDIN-LIKE PROTEIN 1"/>
    <property type="match status" value="1"/>
</dbReference>
<dbReference type="OrthoDB" id="8626508at2759"/>
<dbReference type="InterPro" id="IPR050605">
    <property type="entry name" value="Olfactomedin-like_domain"/>
</dbReference>
<feature type="domain" description="Olfactomedin-like" evidence="4">
    <location>
        <begin position="72"/>
        <end position="325"/>
    </location>
</feature>
<evidence type="ECO:0000259" key="4">
    <source>
        <dbReference type="PROSITE" id="PS51132"/>
    </source>
</evidence>
<dbReference type="Proteomes" id="UP000770717">
    <property type="component" value="Unassembled WGS sequence"/>
</dbReference>
<protein>
    <recommendedName>
        <fullName evidence="4">Olfactomedin-like domain-containing protein</fullName>
    </recommendedName>
</protein>
<dbReference type="GO" id="GO:0005615">
    <property type="term" value="C:extracellular space"/>
    <property type="evidence" value="ECO:0007669"/>
    <property type="project" value="TreeGrafter"/>
</dbReference>
<comment type="subcellular location">
    <subcellularLocation>
        <location evidence="1">Secreted</location>
    </subcellularLocation>
</comment>
<proteinExistence type="predicted"/>
<evidence type="ECO:0000313" key="5">
    <source>
        <dbReference type="EMBL" id="KAG9462798.1"/>
    </source>
</evidence>
<dbReference type="AlphaFoldDB" id="A0A8J6BHP4"/>
<name>A0A8J6BHP4_ELECQ</name>
<dbReference type="PANTHER" id="PTHR23192">
    <property type="entry name" value="OLFACTOMEDIN-RELATED"/>
    <property type="match status" value="1"/>
</dbReference>
<evidence type="ECO:0000256" key="2">
    <source>
        <dbReference type="ARBA" id="ARBA00022525"/>
    </source>
</evidence>